<evidence type="ECO:0000259" key="15">
    <source>
        <dbReference type="PROSITE" id="PS50011"/>
    </source>
</evidence>
<dbReference type="InterPro" id="IPR041381">
    <property type="entry name" value="JAK1-3/TYK2_PHL_dom"/>
</dbReference>
<evidence type="ECO:0000256" key="9">
    <source>
        <dbReference type="ARBA" id="ARBA00022842"/>
    </source>
</evidence>
<dbReference type="InterPro" id="IPR020635">
    <property type="entry name" value="Tyr_kinase_cat_dom"/>
</dbReference>
<keyword evidence="4" id="KW-0479">Metal-binding</keyword>
<dbReference type="GO" id="GO:0007259">
    <property type="term" value="P:cell surface receptor signaling pathway via JAK-STAT"/>
    <property type="evidence" value="ECO:0007669"/>
    <property type="project" value="TreeGrafter"/>
</dbReference>
<dbReference type="GO" id="GO:0035556">
    <property type="term" value="P:intracellular signal transduction"/>
    <property type="evidence" value="ECO:0007669"/>
    <property type="project" value="InterPro"/>
</dbReference>
<dbReference type="Pfam" id="PF21990">
    <property type="entry name" value="SH2_1"/>
    <property type="match status" value="1"/>
</dbReference>
<dbReference type="PANTHER" id="PTHR45807:SF5">
    <property type="entry name" value="TYROSINE-PROTEIN KINASE JAK1"/>
    <property type="match status" value="1"/>
</dbReference>
<keyword evidence="7 14" id="KW-0418">Kinase</keyword>
<dbReference type="Pfam" id="PF17887">
    <property type="entry name" value="Jak1_Phl"/>
    <property type="match status" value="1"/>
</dbReference>
<dbReference type="SMART" id="SM00295">
    <property type="entry name" value="B41"/>
    <property type="match status" value="1"/>
</dbReference>
<dbReference type="Gene3D" id="3.30.505.10">
    <property type="entry name" value="SH2 domain"/>
    <property type="match status" value="1"/>
</dbReference>
<feature type="binding site" evidence="13">
    <location>
        <position position="788"/>
    </location>
    <ligand>
        <name>ATP</name>
        <dbReference type="ChEBI" id="CHEBI:30616"/>
    </ligand>
</feature>
<dbReference type="PROSITE" id="PS50057">
    <property type="entry name" value="FERM_3"/>
    <property type="match status" value="1"/>
</dbReference>
<dbReference type="InterPro" id="IPR011009">
    <property type="entry name" value="Kinase-like_dom_sf"/>
</dbReference>
<name>A0A671L7V4_9TELE</name>
<dbReference type="SUPFAM" id="SSF56112">
    <property type="entry name" value="Protein kinase-like (PK-like)"/>
    <property type="match status" value="2"/>
</dbReference>
<dbReference type="SUPFAM" id="SSF50729">
    <property type="entry name" value="PH domain-like"/>
    <property type="match status" value="1"/>
</dbReference>
<dbReference type="GO" id="GO:0030154">
    <property type="term" value="P:cell differentiation"/>
    <property type="evidence" value="ECO:0007669"/>
    <property type="project" value="TreeGrafter"/>
</dbReference>
<evidence type="ECO:0000256" key="3">
    <source>
        <dbReference type="ARBA" id="ARBA00022679"/>
    </source>
</evidence>
<feature type="domain" description="FERM" evidence="16">
    <location>
        <begin position="1"/>
        <end position="289"/>
    </location>
</feature>
<dbReference type="InterPro" id="IPR008266">
    <property type="entry name" value="Tyr_kinase_AS"/>
</dbReference>
<dbReference type="EC" id="2.7.10.2" evidence="14"/>
<keyword evidence="2" id="KW-0597">Phosphoprotein</keyword>
<keyword evidence="3 14" id="KW-0808">Transferase</keyword>
<comment type="cofactor">
    <cofactor evidence="1">
        <name>Mg(2+)</name>
        <dbReference type="ChEBI" id="CHEBI:18420"/>
    </cofactor>
</comment>
<protein>
    <recommendedName>
        <fullName evidence="14">Tyrosine-protein kinase</fullName>
        <ecNumber evidence="14">2.7.10.2</ecNumber>
    </recommendedName>
</protein>
<keyword evidence="10" id="KW-0727">SH2 domain</keyword>
<dbReference type="PROSITE" id="PS00109">
    <property type="entry name" value="PROTEIN_KINASE_TYR"/>
    <property type="match status" value="1"/>
</dbReference>
<evidence type="ECO:0000256" key="14">
    <source>
        <dbReference type="RuleBase" id="RU362096"/>
    </source>
</evidence>
<dbReference type="InterPro" id="IPR000299">
    <property type="entry name" value="FERM_domain"/>
</dbReference>
<dbReference type="FunFam" id="1.10.510.10:FF:000110">
    <property type="entry name" value="Tyrosine-protein kinase"/>
    <property type="match status" value="1"/>
</dbReference>
<dbReference type="InterPro" id="IPR020776">
    <property type="entry name" value="Tyr_kinase_non-rcpt_Jak1"/>
</dbReference>
<comment type="similarity">
    <text evidence="14">Belongs to the protein kinase superfamily. Tyr protein kinase family.</text>
</comment>
<dbReference type="InterPro" id="IPR041046">
    <property type="entry name" value="FERM_F2"/>
</dbReference>
<dbReference type="Ensembl" id="ENSSANT00000015089.1">
    <property type="protein sequence ID" value="ENSSANP00000014145.1"/>
    <property type="gene ID" value="ENSSANG00000004744.1"/>
</dbReference>
<feature type="domain" description="Protein kinase" evidence="15">
    <location>
        <begin position="460"/>
        <end position="737"/>
    </location>
</feature>
<reference evidence="17" key="2">
    <citation type="submission" date="2025-09" db="UniProtKB">
        <authorList>
            <consortium name="Ensembl"/>
        </authorList>
    </citation>
    <scope>IDENTIFICATION</scope>
</reference>
<evidence type="ECO:0000256" key="1">
    <source>
        <dbReference type="ARBA" id="ARBA00001946"/>
    </source>
</evidence>
<sequence length="1036" mass="119172">MPELAVMELGRQLCGKMKKQRKAEMTVPTVMKGLEIHFYLPDTNQLEYFKDCHTAEDLCVEAAKRCHISPLCHNLFALYEESQDLWYAPNHVFKVTEETSIKLHYRMSLLYLCSYKRFIPDSLNRIIKQRNFLTRIRINNVFRNFLNEFNSKTIQDSNITLYDLKVKYLSTLETLTQGLGREIIEPKSLKVSSESEGSSAHTHPLGDDGLGYEVQVSGITGISWRRKKDSAWTLFSDFYEITHIVIKESCVTIYRQDNKTMELDLFYRDAALSFAALVDGYFRLTVDAHHYLCTEVALSSVVQNLENGCHGPICTEYAIHKLRQEGNEEGTYVLRWSCTDYNCIIMTVVCIEVHTHIHTPNTKVYSYRLYGTDTFRPTLKELLEHLQGQNLRTENLRFQLRRCCPPQPRGTSTPRCFTIGYCEGFVSEIDKKLYAMNKSLLNDYLLTHVLTLSSHDIVVFIQGEHLGRGTRTNIYAGVLKLKSEDDEDMGGYSQEMKVVLKVLGSGHRDISLAFFETASMMRQISHKHIALLYGVCVRHQENIMVEEFVQYGPLDLFMRRQSIPLSTAWKFQVAKQLASALSYLEDKKLVHGYVCSKNILVARDGLDGEGGTFIKLSDPGIPITVLTCKDDKCVDRIPWIAPECVQDTANLSIAADKWGFGTTLWEICYNGEIPLKDKKLTEQKERFYAAQCQLATPDCEELAKLMTHCMTYDPRQRLFFRAIVRDIDMVEKQNPSIQPVPMLEVDPTVFEKRFLKKIRDLGEGHFGKVELCRYDPRGDRTGELVAVKSLKPENREEQSSNLWREIHILRELYHENIVKYKGICHEEGGRSIKLIMEFLPAGSLKEYLPRNKAHIDLKTLLSYAVQICQGMDYLGSRNYIHRDLAARNVLVENENTVKIGDFGLTKSIKDNEGYYTVKDDLDSPVFWYAPECLIHCKFYRASDVWSFGVTMYELLTYCDTSCSPMSVFLKMIGPTHGQMTVTRLVKVLEEGKRLPKPDGCSDRLYSLMRKCWEATPEKRIDFKGLIADFQQMIDDL</sequence>
<dbReference type="InterPro" id="IPR001245">
    <property type="entry name" value="Ser-Thr/Tyr_kinase_cat_dom"/>
</dbReference>
<evidence type="ECO:0000256" key="5">
    <source>
        <dbReference type="ARBA" id="ARBA00022737"/>
    </source>
</evidence>
<dbReference type="InterPro" id="IPR000980">
    <property type="entry name" value="SH2"/>
</dbReference>
<dbReference type="GO" id="GO:0060397">
    <property type="term" value="P:growth hormone receptor signaling pathway via JAK-STAT"/>
    <property type="evidence" value="ECO:0007669"/>
    <property type="project" value="TreeGrafter"/>
</dbReference>
<reference evidence="17" key="1">
    <citation type="submission" date="2025-08" db="UniProtKB">
        <authorList>
            <consortium name="Ensembl"/>
        </authorList>
    </citation>
    <scope>IDENTIFICATION</scope>
</reference>
<keyword evidence="18" id="KW-1185">Reference proteome</keyword>
<evidence type="ECO:0000256" key="4">
    <source>
        <dbReference type="ARBA" id="ARBA00022723"/>
    </source>
</evidence>
<dbReference type="FunFam" id="1.10.510.10:FF:000114">
    <property type="entry name" value="Tyrosine-protein kinase JAK2"/>
    <property type="match status" value="1"/>
</dbReference>
<evidence type="ECO:0000256" key="10">
    <source>
        <dbReference type="ARBA" id="ARBA00022999"/>
    </source>
</evidence>
<evidence type="ECO:0000256" key="8">
    <source>
        <dbReference type="ARBA" id="ARBA00022840"/>
    </source>
</evidence>
<dbReference type="SUPFAM" id="SSF55550">
    <property type="entry name" value="SH2 domain"/>
    <property type="match status" value="1"/>
</dbReference>
<feature type="domain" description="Protein kinase" evidence="15">
    <location>
        <begin position="755"/>
        <end position="1033"/>
    </location>
</feature>
<dbReference type="GO" id="GO:0005131">
    <property type="term" value="F:growth hormone receptor binding"/>
    <property type="evidence" value="ECO:0007669"/>
    <property type="project" value="TreeGrafter"/>
</dbReference>
<keyword evidence="9" id="KW-0460">Magnesium</keyword>
<dbReference type="PRINTS" id="PR01824">
    <property type="entry name" value="JANUSKINASE1"/>
</dbReference>
<dbReference type="SMART" id="SM00252">
    <property type="entry name" value="SH2"/>
    <property type="match status" value="1"/>
</dbReference>
<evidence type="ECO:0000256" key="13">
    <source>
        <dbReference type="PROSITE-ProRule" id="PRU10141"/>
    </source>
</evidence>
<dbReference type="InterPro" id="IPR016251">
    <property type="entry name" value="Tyr_kinase_non-rcpt_Jak/Tyk2"/>
</dbReference>
<organism evidence="17 18">
    <name type="scientific">Sinocyclocheilus anshuiensis</name>
    <dbReference type="NCBI Taxonomy" id="1608454"/>
    <lineage>
        <taxon>Eukaryota</taxon>
        <taxon>Metazoa</taxon>
        <taxon>Chordata</taxon>
        <taxon>Craniata</taxon>
        <taxon>Vertebrata</taxon>
        <taxon>Euteleostomi</taxon>
        <taxon>Actinopterygii</taxon>
        <taxon>Neopterygii</taxon>
        <taxon>Teleostei</taxon>
        <taxon>Ostariophysi</taxon>
        <taxon>Cypriniformes</taxon>
        <taxon>Cyprinidae</taxon>
        <taxon>Cyprininae</taxon>
        <taxon>Sinocyclocheilus</taxon>
    </lineage>
</organism>
<evidence type="ECO:0000259" key="16">
    <source>
        <dbReference type="PROSITE" id="PS50057"/>
    </source>
</evidence>
<dbReference type="PANTHER" id="PTHR45807">
    <property type="entry name" value="TYROSINE-PROTEIN KINASE HOPSCOTCH"/>
    <property type="match status" value="1"/>
</dbReference>
<comment type="catalytic activity">
    <reaction evidence="12 14">
        <text>L-tyrosyl-[protein] + ATP = O-phospho-L-tyrosyl-[protein] + ADP + H(+)</text>
        <dbReference type="Rhea" id="RHEA:10596"/>
        <dbReference type="Rhea" id="RHEA-COMP:10136"/>
        <dbReference type="Rhea" id="RHEA-COMP:20101"/>
        <dbReference type="ChEBI" id="CHEBI:15378"/>
        <dbReference type="ChEBI" id="CHEBI:30616"/>
        <dbReference type="ChEBI" id="CHEBI:46858"/>
        <dbReference type="ChEBI" id="CHEBI:61978"/>
        <dbReference type="ChEBI" id="CHEBI:456216"/>
        <dbReference type="EC" id="2.7.10.2"/>
    </reaction>
</comment>
<keyword evidence="11 14" id="KW-0829">Tyrosine-protein kinase</keyword>
<dbReference type="GO" id="GO:0005829">
    <property type="term" value="C:cytosol"/>
    <property type="evidence" value="ECO:0007669"/>
    <property type="project" value="TreeGrafter"/>
</dbReference>
<evidence type="ECO:0000256" key="2">
    <source>
        <dbReference type="ARBA" id="ARBA00022553"/>
    </source>
</evidence>
<dbReference type="InterPro" id="IPR051286">
    <property type="entry name" value="JAK"/>
</dbReference>
<dbReference type="PRINTS" id="PR00109">
    <property type="entry name" value="TYRKINASE"/>
</dbReference>
<dbReference type="PRINTS" id="PR01823">
    <property type="entry name" value="JANUSKINASE"/>
</dbReference>
<keyword evidence="8 13" id="KW-0067">ATP-binding</keyword>
<dbReference type="GO" id="GO:0005524">
    <property type="term" value="F:ATP binding"/>
    <property type="evidence" value="ECO:0007669"/>
    <property type="project" value="UniProtKB-UniRule"/>
</dbReference>
<evidence type="ECO:0000256" key="6">
    <source>
        <dbReference type="ARBA" id="ARBA00022741"/>
    </source>
</evidence>
<dbReference type="GO" id="GO:0016020">
    <property type="term" value="C:membrane"/>
    <property type="evidence" value="ECO:0007669"/>
    <property type="project" value="InterPro"/>
</dbReference>
<dbReference type="Pfam" id="PF18377">
    <property type="entry name" value="FERM_F2"/>
    <property type="match status" value="1"/>
</dbReference>
<dbReference type="GO" id="GO:0019221">
    <property type="term" value="P:cytokine-mediated signaling pathway"/>
    <property type="evidence" value="ECO:0007669"/>
    <property type="project" value="TreeGrafter"/>
</dbReference>
<dbReference type="FunFam" id="3.30.200.20:FF:000293">
    <property type="entry name" value="Tyrosine-protein kinase"/>
    <property type="match status" value="1"/>
</dbReference>
<dbReference type="PROSITE" id="PS50011">
    <property type="entry name" value="PROTEIN_KINASE_DOM"/>
    <property type="match status" value="2"/>
</dbReference>
<dbReference type="GO" id="GO:0004715">
    <property type="term" value="F:non-membrane spanning protein tyrosine kinase activity"/>
    <property type="evidence" value="ECO:0007669"/>
    <property type="project" value="UniProtKB-EC"/>
</dbReference>
<dbReference type="PROSITE" id="PS00107">
    <property type="entry name" value="PROTEIN_KINASE_ATP"/>
    <property type="match status" value="1"/>
</dbReference>
<dbReference type="Gene3D" id="3.30.200.20">
    <property type="entry name" value="Phosphorylase Kinase, domain 1"/>
    <property type="match status" value="2"/>
</dbReference>
<dbReference type="InterPro" id="IPR036860">
    <property type="entry name" value="SH2_dom_sf"/>
</dbReference>
<evidence type="ECO:0000256" key="7">
    <source>
        <dbReference type="ARBA" id="ARBA00022777"/>
    </source>
</evidence>
<accession>A0A671L7V4</accession>
<proteinExistence type="inferred from homology"/>
<dbReference type="Proteomes" id="UP000472260">
    <property type="component" value="Unassembled WGS sequence"/>
</dbReference>
<dbReference type="Gene3D" id="1.10.510.10">
    <property type="entry name" value="Transferase(Phosphotransferase) domain 1"/>
    <property type="match status" value="2"/>
</dbReference>
<dbReference type="InterPro" id="IPR019749">
    <property type="entry name" value="Band_41_domain"/>
</dbReference>
<evidence type="ECO:0000256" key="11">
    <source>
        <dbReference type="ARBA" id="ARBA00023137"/>
    </source>
</evidence>
<keyword evidence="6 13" id="KW-0547">Nucleotide-binding</keyword>
<gene>
    <name evidence="17" type="primary">LOC107659055</name>
</gene>
<dbReference type="InterPro" id="IPR017441">
    <property type="entry name" value="Protein_kinase_ATP_BS"/>
</dbReference>
<keyword evidence="5" id="KW-0677">Repeat</keyword>
<dbReference type="SMART" id="SM00219">
    <property type="entry name" value="TyrKc"/>
    <property type="match status" value="2"/>
</dbReference>
<evidence type="ECO:0000313" key="18">
    <source>
        <dbReference type="Proteomes" id="UP000472260"/>
    </source>
</evidence>
<dbReference type="Pfam" id="PF07714">
    <property type="entry name" value="PK_Tyr_Ser-Thr"/>
    <property type="match status" value="2"/>
</dbReference>
<dbReference type="InterPro" id="IPR000719">
    <property type="entry name" value="Prot_kinase_dom"/>
</dbReference>
<evidence type="ECO:0000313" key="17">
    <source>
        <dbReference type="Ensembl" id="ENSSANP00000014145.1"/>
    </source>
</evidence>
<dbReference type="AlphaFoldDB" id="A0A671L7V4"/>
<dbReference type="InterPro" id="IPR041155">
    <property type="entry name" value="FERM_F1"/>
</dbReference>
<evidence type="ECO:0000256" key="12">
    <source>
        <dbReference type="ARBA" id="ARBA00051245"/>
    </source>
</evidence>
<dbReference type="Pfam" id="PF18379">
    <property type="entry name" value="FERM_F1"/>
    <property type="match status" value="1"/>
</dbReference>
<dbReference type="GO" id="GO:0046872">
    <property type="term" value="F:metal ion binding"/>
    <property type="evidence" value="ECO:0007669"/>
    <property type="project" value="UniProtKB-KW"/>
</dbReference>